<dbReference type="RefSeq" id="WP_032136908.1">
    <property type="nucleotide sequence ID" value="NZ_CCNJ01000033.1"/>
</dbReference>
<name>A0A238HIN3_9NEIS</name>
<keyword evidence="2" id="KW-1003">Cell membrane</keyword>
<dbReference type="GeneID" id="83626038"/>
<keyword evidence="4 6" id="KW-1133">Transmembrane helix</keyword>
<evidence type="ECO:0000256" key="6">
    <source>
        <dbReference type="SAM" id="Phobius"/>
    </source>
</evidence>
<dbReference type="NCBIfam" id="TIGR03954">
    <property type="entry name" value="integ_memb_HG"/>
    <property type="match status" value="1"/>
</dbReference>
<accession>A0A238HIN3</accession>
<keyword evidence="5 6" id="KW-0472">Membrane</keyword>
<evidence type="ECO:0000313" key="9">
    <source>
        <dbReference type="EMBL" id="SNB73650.1"/>
    </source>
</evidence>
<organism evidence="8">
    <name type="scientific">Kingella negevensis</name>
    <dbReference type="NCBI Taxonomy" id="1522312"/>
    <lineage>
        <taxon>Bacteria</taxon>
        <taxon>Pseudomonadati</taxon>
        <taxon>Pseudomonadota</taxon>
        <taxon>Betaproteobacteria</taxon>
        <taxon>Neisseriales</taxon>
        <taxon>Neisseriaceae</taxon>
        <taxon>Kingella</taxon>
    </lineage>
</organism>
<feature type="transmembrane region" description="Helical" evidence="6">
    <location>
        <begin position="37"/>
        <end position="58"/>
    </location>
</feature>
<dbReference type="OrthoDB" id="9342687at2"/>
<evidence type="ECO:0000256" key="2">
    <source>
        <dbReference type="ARBA" id="ARBA00022475"/>
    </source>
</evidence>
<dbReference type="GO" id="GO:0005886">
    <property type="term" value="C:plasma membrane"/>
    <property type="evidence" value="ECO:0007669"/>
    <property type="project" value="UniProtKB-SubCell"/>
</dbReference>
<dbReference type="AlphaFoldDB" id="A0A238HIN3"/>
<gene>
    <name evidence="9" type="ORF">KEBURONENSIS_00322</name>
    <name evidence="8" type="ORF">KEBURONENSIS_00491</name>
</gene>
<feature type="transmembrane region" description="Helical" evidence="6">
    <location>
        <begin position="64"/>
        <end position="85"/>
    </location>
</feature>
<dbReference type="InterPro" id="IPR023845">
    <property type="entry name" value="DUF3817_TM"/>
</dbReference>
<reference evidence="9 10" key="2">
    <citation type="submission" date="2017-06" db="EMBL/GenBank/DDBJ databases">
        <authorList>
            <person name="Kim H.J."/>
            <person name="Triplett B.A."/>
        </authorList>
    </citation>
    <scope>NUCLEOTIDE SEQUENCE [LARGE SCALE GENOMIC DNA]</scope>
    <source>
        <strain evidence="9">Kingella_eburonensis</strain>
    </source>
</reference>
<evidence type="ECO:0000256" key="5">
    <source>
        <dbReference type="ARBA" id="ARBA00023136"/>
    </source>
</evidence>
<comment type="subcellular location">
    <subcellularLocation>
        <location evidence="1">Cell membrane</location>
        <topology evidence="1">Multi-pass membrane protein</topology>
    </subcellularLocation>
</comment>
<dbReference type="PANTHER" id="PTHR40077:SF1">
    <property type="entry name" value="MEMBRANE PROTEIN"/>
    <property type="match status" value="1"/>
</dbReference>
<evidence type="ECO:0000313" key="8">
    <source>
        <dbReference type="EMBL" id="SMQ13262.1"/>
    </source>
</evidence>
<keyword evidence="3 6" id="KW-0812">Transmembrane</keyword>
<evidence type="ECO:0000256" key="1">
    <source>
        <dbReference type="ARBA" id="ARBA00004651"/>
    </source>
</evidence>
<dbReference type="PANTHER" id="PTHR40077">
    <property type="entry name" value="MEMBRANE PROTEIN-RELATED"/>
    <property type="match status" value="1"/>
</dbReference>
<feature type="domain" description="DUF3817" evidence="7">
    <location>
        <begin position="4"/>
        <end position="91"/>
    </location>
</feature>
<evidence type="ECO:0000313" key="10">
    <source>
        <dbReference type="Proteomes" id="UP000215450"/>
    </source>
</evidence>
<keyword evidence="10" id="KW-1185">Reference proteome</keyword>
<dbReference type="STRING" id="1522312.GCA_900177895_01951"/>
<dbReference type="Proteomes" id="UP000215450">
    <property type="component" value="Unassembled WGS sequence"/>
</dbReference>
<dbReference type="Pfam" id="PF12823">
    <property type="entry name" value="DUF3817"/>
    <property type="match status" value="1"/>
</dbReference>
<evidence type="ECO:0000259" key="7">
    <source>
        <dbReference type="Pfam" id="PF12823"/>
    </source>
</evidence>
<reference evidence="8" key="1">
    <citation type="submission" date="2017-05" db="EMBL/GenBank/DDBJ databases">
        <authorList>
            <person name="Song R."/>
            <person name="Chenine A.L."/>
            <person name="Ruprecht R.M."/>
        </authorList>
    </citation>
    <scope>NUCLEOTIDE SEQUENCE</scope>
    <source>
        <strain evidence="8">Kingella_eburonensis</strain>
    </source>
</reference>
<sequence length="94" mass="10306">MSTKVLHVASILEGISCLGLFGVAIPVRYFLNNSSFIFYAGMTHGILFLSFLAILLVTCHVKKWSLGIFALGLLAAIVPFGTFVFDHKIKKMEA</sequence>
<evidence type="ECO:0000256" key="4">
    <source>
        <dbReference type="ARBA" id="ARBA00022989"/>
    </source>
</evidence>
<protein>
    <recommendedName>
        <fullName evidence="7">DUF3817 domain-containing protein</fullName>
    </recommendedName>
</protein>
<dbReference type="EMBL" id="FXUV02000032">
    <property type="protein sequence ID" value="SNB73650.1"/>
    <property type="molecule type" value="Genomic_DNA"/>
</dbReference>
<proteinExistence type="predicted"/>
<dbReference type="EMBL" id="FXUV01000052">
    <property type="protein sequence ID" value="SMQ13262.1"/>
    <property type="molecule type" value="Genomic_DNA"/>
</dbReference>
<evidence type="ECO:0000256" key="3">
    <source>
        <dbReference type="ARBA" id="ARBA00022692"/>
    </source>
</evidence>
<feature type="transmembrane region" description="Helical" evidence="6">
    <location>
        <begin position="6"/>
        <end position="25"/>
    </location>
</feature>